<dbReference type="Pfam" id="PF19279">
    <property type="entry name" value="YegS_C"/>
    <property type="match status" value="1"/>
</dbReference>
<keyword evidence="1" id="KW-0808">Transferase</keyword>
<dbReference type="GO" id="GO:0005524">
    <property type="term" value="F:ATP binding"/>
    <property type="evidence" value="ECO:0007669"/>
    <property type="project" value="UniProtKB-KW"/>
</dbReference>
<proteinExistence type="predicted"/>
<dbReference type="PROSITE" id="PS50146">
    <property type="entry name" value="DAGK"/>
    <property type="match status" value="1"/>
</dbReference>
<gene>
    <name evidence="6" type="ORF">CRP01_00890</name>
</gene>
<dbReference type="SUPFAM" id="SSF111331">
    <property type="entry name" value="NAD kinase/diacylglycerol kinase-like"/>
    <property type="match status" value="1"/>
</dbReference>
<keyword evidence="2" id="KW-0547">Nucleotide-binding</keyword>
<dbReference type="OrthoDB" id="9786026at2"/>
<accession>A0A2D0NJD2</accession>
<evidence type="ECO:0000256" key="2">
    <source>
        <dbReference type="ARBA" id="ARBA00022741"/>
    </source>
</evidence>
<dbReference type="SMART" id="SM00046">
    <property type="entry name" value="DAGKc"/>
    <property type="match status" value="1"/>
</dbReference>
<dbReference type="GO" id="GO:0016301">
    <property type="term" value="F:kinase activity"/>
    <property type="evidence" value="ECO:0007669"/>
    <property type="project" value="UniProtKB-KW"/>
</dbReference>
<sequence>MKKCLFIVNPISGGLSKKQFLLELENFCRSEQLEYGVIETANEGNDTRIQSAIKSFQPQVVVACGGDGTVNLVARNLLNTDMEMAIIPLGSANGLAGDLGIPSDNQKALQLLLSGKIRALDVIAINEDEYCLHLSDLGFNATIVENFNRSNLRGQLAYLLFFLKSLFTDHTRNYHFILPDQSFQKKAAMVVLANGSRYGFGAEVNPVGRPDDGHFELCVFSNYPWYAFFSVLFHFLTGQLKSSRYYEVFSTERLFIKADRPVELQVDGEPLGPFDEVNAILLPRRVNTLVPA</sequence>
<keyword evidence="3" id="KW-0418">Kinase</keyword>
<name>A0A2D0NJD2_FLAN2</name>
<evidence type="ECO:0000313" key="7">
    <source>
        <dbReference type="Proteomes" id="UP000223913"/>
    </source>
</evidence>
<protein>
    <recommendedName>
        <fullName evidence="5">DAGKc domain-containing protein</fullName>
    </recommendedName>
</protein>
<dbReference type="InterPro" id="IPR001206">
    <property type="entry name" value="Diacylglycerol_kinase_cat_dom"/>
</dbReference>
<evidence type="ECO:0000256" key="4">
    <source>
        <dbReference type="ARBA" id="ARBA00022840"/>
    </source>
</evidence>
<dbReference type="PANTHER" id="PTHR12358:SF106">
    <property type="entry name" value="LIPID KINASE YEGS"/>
    <property type="match status" value="1"/>
</dbReference>
<dbReference type="Gene3D" id="2.60.200.40">
    <property type="match status" value="1"/>
</dbReference>
<keyword evidence="4" id="KW-0067">ATP-binding</keyword>
<evidence type="ECO:0000259" key="5">
    <source>
        <dbReference type="PROSITE" id="PS50146"/>
    </source>
</evidence>
<dbReference type="GO" id="GO:0005886">
    <property type="term" value="C:plasma membrane"/>
    <property type="evidence" value="ECO:0007669"/>
    <property type="project" value="TreeGrafter"/>
</dbReference>
<organism evidence="6 7">
    <name type="scientific">Flavilitoribacter nigricans (strain ATCC 23147 / DSM 23189 / NBRC 102662 / NCIMB 1420 / SS-2)</name>
    <name type="common">Lewinella nigricans</name>
    <dbReference type="NCBI Taxonomy" id="1122177"/>
    <lineage>
        <taxon>Bacteria</taxon>
        <taxon>Pseudomonadati</taxon>
        <taxon>Bacteroidota</taxon>
        <taxon>Saprospiria</taxon>
        <taxon>Saprospirales</taxon>
        <taxon>Lewinellaceae</taxon>
        <taxon>Flavilitoribacter</taxon>
    </lineage>
</organism>
<dbReference type="Pfam" id="PF00781">
    <property type="entry name" value="DAGK_cat"/>
    <property type="match status" value="1"/>
</dbReference>
<dbReference type="InterPro" id="IPR045540">
    <property type="entry name" value="YegS/DAGK_C"/>
</dbReference>
<dbReference type="AlphaFoldDB" id="A0A2D0NJD2"/>
<keyword evidence="7" id="KW-1185">Reference proteome</keyword>
<dbReference type="InterPro" id="IPR016064">
    <property type="entry name" value="NAD/diacylglycerol_kinase_sf"/>
</dbReference>
<dbReference type="Proteomes" id="UP000223913">
    <property type="component" value="Unassembled WGS sequence"/>
</dbReference>
<comment type="caution">
    <text evidence="6">The sequence shown here is derived from an EMBL/GenBank/DDBJ whole genome shotgun (WGS) entry which is preliminary data.</text>
</comment>
<evidence type="ECO:0000256" key="3">
    <source>
        <dbReference type="ARBA" id="ARBA00022777"/>
    </source>
</evidence>
<evidence type="ECO:0000256" key="1">
    <source>
        <dbReference type="ARBA" id="ARBA00022679"/>
    </source>
</evidence>
<reference evidence="6 7" key="1">
    <citation type="submission" date="2017-10" db="EMBL/GenBank/DDBJ databases">
        <title>The draft genome sequence of Lewinella nigricans NBRC 102662.</title>
        <authorList>
            <person name="Wang K."/>
        </authorList>
    </citation>
    <scope>NUCLEOTIDE SEQUENCE [LARGE SCALE GENOMIC DNA]</scope>
    <source>
        <strain evidence="6 7">NBRC 102662</strain>
    </source>
</reference>
<dbReference type="InterPro" id="IPR050187">
    <property type="entry name" value="Lipid_Phosphate_FormReg"/>
</dbReference>
<dbReference type="PANTHER" id="PTHR12358">
    <property type="entry name" value="SPHINGOSINE KINASE"/>
    <property type="match status" value="1"/>
</dbReference>
<evidence type="ECO:0000313" key="6">
    <source>
        <dbReference type="EMBL" id="PHN08500.1"/>
    </source>
</evidence>
<dbReference type="EMBL" id="PDUD01000001">
    <property type="protein sequence ID" value="PHN08500.1"/>
    <property type="molecule type" value="Genomic_DNA"/>
</dbReference>
<dbReference type="RefSeq" id="WP_099148092.1">
    <property type="nucleotide sequence ID" value="NZ_PDUD01000001.1"/>
</dbReference>
<dbReference type="Gene3D" id="3.40.50.10330">
    <property type="entry name" value="Probable inorganic polyphosphate/atp-NAD kinase, domain 1"/>
    <property type="match status" value="1"/>
</dbReference>
<dbReference type="InterPro" id="IPR017438">
    <property type="entry name" value="ATP-NAD_kinase_N"/>
</dbReference>
<feature type="domain" description="DAGKc" evidence="5">
    <location>
        <begin position="1"/>
        <end position="129"/>
    </location>
</feature>